<sequence length="63" mass="7000">MGPTCLLPQPQGVSRCRVPVFCGSRKTINDIKRQTDFLTSCKHVLRQTGALVRSCWICSCDTS</sequence>
<name>A0A9D3Y6K2_DREPO</name>
<comment type="caution">
    <text evidence="2">The sequence shown here is derived from an EMBL/GenBank/DDBJ whole genome shotgun (WGS) entry which is preliminary data.</text>
</comment>
<reference evidence="2" key="1">
    <citation type="journal article" date="2019" name="bioRxiv">
        <title>The Genome of the Zebra Mussel, Dreissena polymorpha: A Resource for Invasive Species Research.</title>
        <authorList>
            <person name="McCartney M.A."/>
            <person name="Auch B."/>
            <person name="Kono T."/>
            <person name="Mallez S."/>
            <person name="Zhang Y."/>
            <person name="Obille A."/>
            <person name="Becker A."/>
            <person name="Abrahante J.E."/>
            <person name="Garbe J."/>
            <person name="Badalamenti J.P."/>
            <person name="Herman A."/>
            <person name="Mangelson H."/>
            <person name="Liachko I."/>
            <person name="Sullivan S."/>
            <person name="Sone E.D."/>
            <person name="Koren S."/>
            <person name="Silverstein K.A.T."/>
            <person name="Beckman K.B."/>
            <person name="Gohl D.M."/>
        </authorList>
    </citation>
    <scope>NUCLEOTIDE SEQUENCE</scope>
    <source>
        <strain evidence="2">Duluth1</strain>
        <tissue evidence="2">Whole animal</tissue>
    </source>
</reference>
<gene>
    <name evidence="1" type="ORF">DPMN_081809</name>
    <name evidence="2" type="ORF">DPMN_081810</name>
</gene>
<accession>A0A9D3Y6K2</accession>
<protein>
    <submittedName>
        <fullName evidence="2">Uncharacterized protein</fullName>
    </submittedName>
</protein>
<evidence type="ECO:0000313" key="1">
    <source>
        <dbReference type="EMBL" id="KAH3694369.1"/>
    </source>
</evidence>
<dbReference type="EMBL" id="JAIWYP010000016">
    <property type="protein sequence ID" value="KAH3694369.1"/>
    <property type="molecule type" value="Genomic_DNA"/>
</dbReference>
<organism evidence="2 3">
    <name type="scientific">Dreissena polymorpha</name>
    <name type="common">Zebra mussel</name>
    <name type="synonym">Mytilus polymorpha</name>
    <dbReference type="NCBI Taxonomy" id="45954"/>
    <lineage>
        <taxon>Eukaryota</taxon>
        <taxon>Metazoa</taxon>
        <taxon>Spiralia</taxon>
        <taxon>Lophotrochozoa</taxon>
        <taxon>Mollusca</taxon>
        <taxon>Bivalvia</taxon>
        <taxon>Autobranchia</taxon>
        <taxon>Heteroconchia</taxon>
        <taxon>Euheterodonta</taxon>
        <taxon>Imparidentia</taxon>
        <taxon>Neoheterodontei</taxon>
        <taxon>Myida</taxon>
        <taxon>Dreissenoidea</taxon>
        <taxon>Dreissenidae</taxon>
        <taxon>Dreissena</taxon>
    </lineage>
</organism>
<dbReference type="Proteomes" id="UP000828390">
    <property type="component" value="Unassembled WGS sequence"/>
</dbReference>
<dbReference type="AlphaFoldDB" id="A0A9D3Y6K2"/>
<proteinExistence type="predicted"/>
<evidence type="ECO:0000313" key="3">
    <source>
        <dbReference type="Proteomes" id="UP000828390"/>
    </source>
</evidence>
<dbReference type="EMBL" id="JAIWYP010000016">
    <property type="protein sequence ID" value="KAH3694370.1"/>
    <property type="molecule type" value="Genomic_DNA"/>
</dbReference>
<keyword evidence="3" id="KW-1185">Reference proteome</keyword>
<reference evidence="2" key="2">
    <citation type="submission" date="2020-11" db="EMBL/GenBank/DDBJ databases">
        <authorList>
            <person name="McCartney M.A."/>
            <person name="Auch B."/>
            <person name="Kono T."/>
            <person name="Mallez S."/>
            <person name="Becker A."/>
            <person name="Gohl D.M."/>
            <person name="Silverstein K.A.T."/>
            <person name="Koren S."/>
            <person name="Bechman K.B."/>
            <person name="Herman A."/>
            <person name="Abrahante J.E."/>
            <person name="Garbe J."/>
        </authorList>
    </citation>
    <scope>NUCLEOTIDE SEQUENCE</scope>
    <source>
        <strain evidence="2">Duluth1</strain>
        <tissue evidence="2">Whole animal</tissue>
    </source>
</reference>
<evidence type="ECO:0000313" key="2">
    <source>
        <dbReference type="EMBL" id="KAH3694370.1"/>
    </source>
</evidence>